<sequence length="100" mass="11564">MINIIDKKNRVRELINQSLFCKLLNAQKKLLRGLDNLPDEIDERDIGLIDAIQMIVESSENDPEMQETIKIFLRLEEIKSRRTADPKATIDDLTDQVNLS</sequence>
<evidence type="ECO:0000313" key="2">
    <source>
        <dbReference type="EMBL" id="OGN41230.1"/>
    </source>
</evidence>
<reference evidence="2 3" key="1">
    <citation type="journal article" date="2016" name="Nat. Commun.">
        <title>Thousands of microbial genomes shed light on interconnected biogeochemical processes in an aquifer system.</title>
        <authorList>
            <person name="Anantharaman K."/>
            <person name="Brown C.T."/>
            <person name="Hug L.A."/>
            <person name="Sharon I."/>
            <person name="Castelle C.J."/>
            <person name="Probst A.J."/>
            <person name="Thomas B.C."/>
            <person name="Singh A."/>
            <person name="Wilkins M.J."/>
            <person name="Karaoz U."/>
            <person name="Brodie E.L."/>
            <person name="Williams K.H."/>
            <person name="Hubbard S.S."/>
            <person name="Banfield J.F."/>
        </authorList>
    </citation>
    <scope>NUCLEOTIDE SEQUENCE [LARGE SCALE GENOMIC DNA]</scope>
</reference>
<evidence type="ECO:0000256" key="1">
    <source>
        <dbReference type="SAM" id="MobiDB-lite"/>
    </source>
</evidence>
<gene>
    <name evidence="2" type="ORF">A2606_02025</name>
</gene>
<dbReference type="EMBL" id="MGLG01000023">
    <property type="protein sequence ID" value="OGN41230.1"/>
    <property type="molecule type" value="Genomic_DNA"/>
</dbReference>
<protein>
    <submittedName>
        <fullName evidence="2">Uncharacterized protein</fullName>
    </submittedName>
</protein>
<feature type="region of interest" description="Disordered" evidence="1">
    <location>
        <begin position="81"/>
        <end position="100"/>
    </location>
</feature>
<proteinExistence type="predicted"/>
<evidence type="ECO:0000313" key="3">
    <source>
        <dbReference type="Proteomes" id="UP000178043"/>
    </source>
</evidence>
<dbReference type="AlphaFoldDB" id="A0A1F8HW20"/>
<feature type="compositionally biased region" description="Basic and acidic residues" evidence="1">
    <location>
        <begin position="81"/>
        <end position="90"/>
    </location>
</feature>
<comment type="caution">
    <text evidence="2">The sequence shown here is derived from an EMBL/GenBank/DDBJ whole genome shotgun (WGS) entry which is preliminary data.</text>
</comment>
<dbReference type="Proteomes" id="UP000178043">
    <property type="component" value="Unassembled WGS sequence"/>
</dbReference>
<accession>A0A1F8HW20</accession>
<organism evidence="2 3">
    <name type="scientific">Candidatus Yanofskybacteria bacterium RIFOXYD1_FULL_42_10</name>
    <dbReference type="NCBI Taxonomy" id="1802718"/>
    <lineage>
        <taxon>Bacteria</taxon>
        <taxon>Candidatus Yanofskyibacteriota</taxon>
    </lineage>
</organism>
<name>A0A1F8HW20_9BACT</name>